<sequence>MESKETVLIDIIPKIKLYLLDDKIESKSYSDFINKNKNIFVVNLYNVSTITEDDIRLLYATIEQNIDVDDQTLISIFSYIGYKFEQNIKEEISSSLFINESSATDEMTFNLYNMFFNTLDMYLRQKRINVLVNDENNSDININYRTSDIASVFNSTTEPEIREIPFNMKDMIQYVSKNIYQLRFSKKYLDFAYLCRHIGIPISKKKLNMRYIYLYNVDGVSIPIVIKDFLDVKYVYLEETGKTYKNSFSEDRNTSLIDWGKIIIPKLKNKHMYSYIFLSNHYLKDLFPELIQEKEIFFRDCKQTKKIEVYEPPSWKEDVTIETLPCEHQIKLIDAMKIDVDYFNKVNNFAKEYIYYEDGLAYCNLCGINVPTFNLDAADVIKNNVVVSTFNKSIFLSEPYSYFVHSQRFIFNIIMSFDNIMKSQTWVMKYNINRLILNFLIEINSKRQKYEKKFNEEIKKGVFFLRLSANLFDIHVSSTELFYSSKILNLNYIVVLVIVLNSSADFIISYMNSKKKQIDETSIKYALSVIIYNFLLKTKICEKGSLNTITLLTDVYTSIMPEELDLHFNRILIELKKLVSIKRSEKKPNYDVEVKILDPPLTKIKFFDNCSIIVKNMMLPNIKENINRDIIRPTYTFKFNKNMFQLFKILTTDEDLKVLIRYNDTNATKLVIFPTHLKIEIERKKLIIALKTLFTNNVLKYYYSVPSLYVFRFGDPFPFDDELIDSFHVQYKVNCYNLLRYHMLPNSDVFVYFDKSLKREDLEYSFYMFLYNYVGDVSTWIDKNITRIRELYVINFNN</sequence>
<proteinExistence type="inferred from homology"/>
<evidence type="ECO:0000256" key="3">
    <source>
        <dbReference type="ARBA" id="ARBA00019543"/>
    </source>
</evidence>
<name>A7XCK0_9POXV</name>
<dbReference type="InterPro" id="IPR004974">
    <property type="entry name" value="Pox_Rap94"/>
</dbReference>
<comment type="subcellular location">
    <subcellularLocation>
        <location evidence="1">Virion</location>
    </subcellularLocation>
</comment>
<dbReference type="GO" id="GO:0006353">
    <property type="term" value="P:DNA-templated transcription termination"/>
    <property type="evidence" value="ECO:0007669"/>
    <property type="project" value="UniProtKB-KW"/>
</dbReference>
<comment type="similarity">
    <text evidence="2">Belongs to the poxviridae protein RAP94 family.</text>
</comment>
<keyword evidence="6" id="KW-0805">Transcription regulation</keyword>
<dbReference type="EMBL" id="EF420156">
    <property type="protein sequence ID" value="ABQ43550.1"/>
    <property type="molecule type" value="Genomic_DNA"/>
</dbReference>
<dbReference type="Pfam" id="PF03294">
    <property type="entry name" value="Pox_Rap94"/>
    <property type="match status" value="1"/>
</dbReference>
<evidence type="ECO:0000256" key="6">
    <source>
        <dbReference type="ARBA" id="ARBA00023015"/>
    </source>
</evidence>
<keyword evidence="5" id="KW-0946">Virion</keyword>
<evidence type="ECO:0000256" key="2">
    <source>
        <dbReference type="ARBA" id="ARBA00007680"/>
    </source>
</evidence>
<evidence type="ECO:0000256" key="9">
    <source>
        <dbReference type="ARBA" id="ARBA00033422"/>
    </source>
</evidence>
<protein>
    <recommendedName>
        <fullName evidence="3">RNA polymerase-associated transcription-specificity factor RAP94</fullName>
    </recommendedName>
    <alternativeName>
        <fullName evidence="8">Protein H4</fullName>
    </alternativeName>
    <alternativeName>
        <fullName evidence="9">RPO-associated protein of 94 kDa</fullName>
    </alternativeName>
</protein>
<accession>A7XCK0</accession>
<keyword evidence="4" id="KW-0806">Transcription termination</keyword>
<evidence type="ECO:0000256" key="5">
    <source>
        <dbReference type="ARBA" id="ARBA00022844"/>
    </source>
</evidence>
<evidence type="ECO:0000256" key="7">
    <source>
        <dbReference type="ARBA" id="ARBA00023163"/>
    </source>
</evidence>
<evidence type="ECO:0000256" key="4">
    <source>
        <dbReference type="ARBA" id="ARBA00022472"/>
    </source>
</evidence>
<evidence type="ECO:0000313" key="11">
    <source>
        <dbReference type="Proteomes" id="UP000130031"/>
    </source>
</evidence>
<dbReference type="Proteomes" id="UP000130031">
    <property type="component" value="Segment"/>
</dbReference>
<keyword evidence="7" id="KW-0804">Transcription</keyword>
<evidence type="ECO:0000313" key="10">
    <source>
        <dbReference type="EMBL" id="ABQ43550.1"/>
    </source>
</evidence>
<organism evidence="10 11">
    <name type="scientific">Tanapox virus</name>
    <dbReference type="NCBI Taxonomy" id="99000"/>
    <lineage>
        <taxon>Viruses</taxon>
        <taxon>Varidnaviria</taxon>
        <taxon>Bamfordvirae</taxon>
        <taxon>Nucleocytoviricota</taxon>
        <taxon>Pokkesviricetes</taxon>
        <taxon>Chitovirales</taxon>
        <taxon>Poxviridae</taxon>
        <taxon>Chordopoxvirinae</taxon>
        <taxon>Yatapoxvirus</taxon>
        <taxon>Yatapoxvirus tanapox</taxon>
    </lineage>
</organism>
<gene>
    <name evidence="10" type="primary">75L</name>
</gene>
<reference evidence="10 11" key="1">
    <citation type="journal article" date="2007" name="Virus Res.">
        <title>Comparative genetic analysis of genomic DNA sequences of two human isolates of Tanapox virus.</title>
        <authorList>
            <person name="Nazarian S.H."/>
            <person name="Barrett J.W."/>
            <person name="Frace A.M."/>
            <person name="Olsen-Rasmussen M."/>
            <person name="Khristova M."/>
            <person name="Shaban M."/>
            <person name="Neering S."/>
            <person name="Li Y."/>
            <person name="Damon I.K."/>
            <person name="Esposito J.J."/>
            <person name="Essani K."/>
            <person name="McFadden G."/>
        </authorList>
    </citation>
    <scope>NUCLEOTIDE SEQUENCE [LARGE SCALE GENOMIC DNA]</scope>
    <source>
        <strain evidence="10">TPV-Kenya</strain>
    </source>
</reference>
<dbReference type="GO" id="GO:0003700">
    <property type="term" value="F:DNA-binding transcription factor activity"/>
    <property type="evidence" value="ECO:0007669"/>
    <property type="project" value="InterPro"/>
</dbReference>
<dbReference type="GO" id="GO:0044423">
    <property type="term" value="C:virion component"/>
    <property type="evidence" value="ECO:0007669"/>
    <property type="project" value="UniProtKB-KW"/>
</dbReference>
<evidence type="ECO:0000256" key="8">
    <source>
        <dbReference type="ARBA" id="ARBA00032150"/>
    </source>
</evidence>
<evidence type="ECO:0000256" key="1">
    <source>
        <dbReference type="ARBA" id="ARBA00004328"/>
    </source>
</evidence>